<dbReference type="EMBL" id="AP018227">
    <property type="protein sequence ID" value="BAY86987.1"/>
    <property type="molecule type" value="Genomic_DNA"/>
</dbReference>
<evidence type="ECO:0000256" key="5">
    <source>
        <dbReference type="SAM" id="Phobius"/>
    </source>
</evidence>
<evidence type="ECO:0000256" key="3">
    <source>
        <dbReference type="ARBA" id="ARBA00022676"/>
    </source>
</evidence>
<keyword evidence="5" id="KW-0472">Membrane</keyword>
<feature type="domain" description="Glycosyltransferase 2-like" evidence="6">
    <location>
        <begin position="10"/>
        <end position="164"/>
    </location>
</feature>
<feature type="transmembrane region" description="Helical" evidence="5">
    <location>
        <begin position="244"/>
        <end position="262"/>
    </location>
</feature>
<evidence type="ECO:0000259" key="6">
    <source>
        <dbReference type="Pfam" id="PF00535"/>
    </source>
</evidence>
<protein>
    <submittedName>
        <fullName evidence="7">Family 2 glycosyl transferase</fullName>
    </submittedName>
</protein>
<comment type="similarity">
    <text evidence="2">Belongs to the glycosyltransferase 2 family.</text>
</comment>
<sequence length="340" mass="38361">MLIPDQVSISVIIPVHNGGDSFRKCLSSLTKSEIAPDEVIVVSDADTDGSWLVAQEFGYRLIRMAVNGGPAKARNLGASVATGDIVYFIDADVVISPDAIGQVKKAFESDSELAALIGSYDDQPGASNFLSQYKNLFHHYTHQVANEEAFTFWGACGAIRREIFLSVGGFDESYRRPSIEDIELGYRIRGAGYKIKLLKNLHVKHLKYWGVVSLLKAEIFYRALPWTDLILRQRQLDNDLNLGLSNRLSVISVYGIFTTLILSFWWSGFLAMAAVLSLIMLWLNFAVYRFFYAKRGLGFALRVIPWHWFYYFYGGLAFAVATSNYIWHEWFLSKLNVSTS</sequence>
<evidence type="ECO:0000256" key="2">
    <source>
        <dbReference type="ARBA" id="ARBA00006739"/>
    </source>
</evidence>
<dbReference type="Pfam" id="PF00535">
    <property type="entry name" value="Glycos_transf_2"/>
    <property type="match status" value="1"/>
</dbReference>
<reference evidence="7 8" key="1">
    <citation type="submission" date="2017-06" db="EMBL/GenBank/DDBJ databases">
        <title>Genome sequencing of cyanobaciteial culture collection at National Institute for Environmental Studies (NIES).</title>
        <authorList>
            <person name="Hirose Y."/>
            <person name="Shimura Y."/>
            <person name="Fujisawa T."/>
            <person name="Nakamura Y."/>
            <person name="Kawachi M."/>
        </authorList>
    </citation>
    <scope>NUCLEOTIDE SEQUENCE [LARGE SCALE GENOMIC DNA]</scope>
    <source>
        <strain evidence="7 8">NIES-267</strain>
    </source>
</reference>
<keyword evidence="4 7" id="KW-0808">Transferase</keyword>
<dbReference type="AlphaFoldDB" id="A0A1Z4M0L2"/>
<evidence type="ECO:0000313" key="7">
    <source>
        <dbReference type="EMBL" id="BAY86987.1"/>
    </source>
</evidence>
<accession>A0A1Z4M0L2</accession>
<gene>
    <name evidence="7" type="ORF">NIES267_64980</name>
</gene>
<dbReference type="GO" id="GO:0016757">
    <property type="term" value="F:glycosyltransferase activity"/>
    <property type="evidence" value="ECO:0007669"/>
    <property type="project" value="UniProtKB-KW"/>
</dbReference>
<dbReference type="PANTHER" id="PTHR43179:SF12">
    <property type="entry name" value="GALACTOFURANOSYLTRANSFERASE GLFT2"/>
    <property type="match status" value="1"/>
</dbReference>
<proteinExistence type="inferred from homology"/>
<feature type="transmembrane region" description="Helical" evidence="5">
    <location>
        <begin position="269"/>
        <end position="288"/>
    </location>
</feature>
<comment type="pathway">
    <text evidence="1">Cell wall biogenesis; cell wall polysaccharide biosynthesis.</text>
</comment>
<feature type="transmembrane region" description="Helical" evidence="5">
    <location>
        <begin position="308"/>
        <end position="327"/>
    </location>
</feature>
<organism evidence="7 8">
    <name type="scientific">Calothrix parasitica NIES-267</name>
    <dbReference type="NCBI Taxonomy" id="1973488"/>
    <lineage>
        <taxon>Bacteria</taxon>
        <taxon>Bacillati</taxon>
        <taxon>Cyanobacteriota</taxon>
        <taxon>Cyanophyceae</taxon>
        <taxon>Nostocales</taxon>
        <taxon>Calotrichaceae</taxon>
        <taxon>Calothrix</taxon>
    </lineage>
</organism>
<dbReference type="InterPro" id="IPR029044">
    <property type="entry name" value="Nucleotide-diphossugar_trans"/>
</dbReference>
<evidence type="ECO:0000256" key="1">
    <source>
        <dbReference type="ARBA" id="ARBA00004776"/>
    </source>
</evidence>
<keyword evidence="3" id="KW-0328">Glycosyltransferase</keyword>
<evidence type="ECO:0000256" key="4">
    <source>
        <dbReference type="ARBA" id="ARBA00022679"/>
    </source>
</evidence>
<keyword evidence="5" id="KW-0812">Transmembrane</keyword>
<dbReference type="OrthoDB" id="3655479at2"/>
<dbReference type="Proteomes" id="UP000218418">
    <property type="component" value="Chromosome"/>
</dbReference>
<dbReference type="PANTHER" id="PTHR43179">
    <property type="entry name" value="RHAMNOSYLTRANSFERASE WBBL"/>
    <property type="match status" value="1"/>
</dbReference>
<evidence type="ECO:0000313" key="8">
    <source>
        <dbReference type="Proteomes" id="UP000218418"/>
    </source>
</evidence>
<keyword evidence="8" id="KW-1185">Reference proteome</keyword>
<keyword evidence="5" id="KW-1133">Transmembrane helix</keyword>
<name>A0A1Z4M0L2_9CYAN</name>
<dbReference type="InterPro" id="IPR001173">
    <property type="entry name" value="Glyco_trans_2-like"/>
</dbReference>
<dbReference type="Gene3D" id="3.90.550.10">
    <property type="entry name" value="Spore Coat Polysaccharide Biosynthesis Protein SpsA, Chain A"/>
    <property type="match status" value="1"/>
</dbReference>
<dbReference type="SUPFAM" id="SSF53448">
    <property type="entry name" value="Nucleotide-diphospho-sugar transferases"/>
    <property type="match status" value="1"/>
</dbReference>